<keyword evidence="2" id="KW-1185">Reference proteome</keyword>
<dbReference type="AlphaFoldDB" id="A0A0C9LUB3"/>
<name>A0A0C9LUB3_9FUNG</name>
<accession>A0A0C9LUB3</accession>
<proteinExistence type="predicted"/>
<gene>
    <name evidence="1" type="ORF">MAM1_0071c04189</name>
</gene>
<evidence type="ECO:0000313" key="1">
    <source>
        <dbReference type="EMBL" id="GAN04725.1"/>
    </source>
</evidence>
<dbReference type="Proteomes" id="UP000053815">
    <property type="component" value="Unassembled WGS sequence"/>
</dbReference>
<evidence type="ECO:0008006" key="3">
    <source>
        <dbReference type="Google" id="ProtNLM"/>
    </source>
</evidence>
<dbReference type="EMBL" id="DF836360">
    <property type="protein sequence ID" value="GAN04725.1"/>
    <property type="molecule type" value="Genomic_DNA"/>
</dbReference>
<reference evidence="1" key="1">
    <citation type="submission" date="2014-09" db="EMBL/GenBank/DDBJ databases">
        <title>Draft genome sequence of an oleaginous Mucoromycotina fungus Mucor ambiguus NBRC6742.</title>
        <authorList>
            <person name="Takeda I."/>
            <person name="Yamane N."/>
            <person name="Morita T."/>
            <person name="Tamano K."/>
            <person name="Machida M."/>
            <person name="Baker S."/>
            <person name="Koike H."/>
        </authorList>
    </citation>
    <scope>NUCLEOTIDE SEQUENCE</scope>
    <source>
        <strain evidence="1">NBRC 6742</strain>
    </source>
</reference>
<organism evidence="1">
    <name type="scientific">Mucor ambiguus</name>
    <dbReference type="NCBI Taxonomy" id="91626"/>
    <lineage>
        <taxon>Eukaryota</taxon>
        <taxon>Fungi</taxon>
        <taxon>Fungi incertae sedis</taxon>
        <taxon>Mucoromycota</taxon>
        <taxon>Mucoromycotina</taxon>
        <taxon>Mucoromycetes</taxon>
        <taxon>Mucorales</taxon>
        <taxon>Mucorineae</taxon>
        <taxon>Mucoraceae</taxon>
        <taxon>Mucor</taxon>
    </lineage>
</organism>
<sequence>MQQLFSALADPPINPEVPAPSAAPIITPLAVKILAYADDTLVYPHDTQKFHRLQSTITVYMKASSALLNYHKTIATSLSGKPSATRQALLTAHGITAWHGRTFATPLIYLGYPICSNITQRNVAFQKLYDSIRNTIAIYSQRNISISGRVTILNSLIYPKLWHVLRLTTLTKTQLLSLRSLGASFISFLLL</sequence>
<evidence type="ECO:0000313" key="2">
    <source>
        <dbReference type="Proteomes" id="UP000053815"/>
    </source>
</evidence>
<protein>
    <recommendedName>
        <fullName evidence="3">Reverse transcriptase domain-containing protein</fullName>
    </recommendedName>
</protein>
<dbReference type="OrthoDB" id="2284440at2759"/>